<dbReference type="GO" id="GO:0016020">
    <property type="term" value="C:membrane"/>
    <property type="evidence" value="ECO:0007669"/>
    <property type="project" value="UniProtKB-SubCell"/>
</dbReference>
<evidence type="ECO:0000256" key="2">
    <source>
        <dbReference type="ARBA" id="ARBA00022692"/>
    </source>
</evidence>
<dbReference type="PANTHER" id="PTHR30249:SF0">
    <property type="entry name" value="PLASTIDAL GLYCOLATE_GLYCERATE TRANSLOCATOR 1, CHLOROPLASTIC"/>
    <property type="match status" value="1"/>
</dbReference>
<evidence type="ECO:0000256" key="4">
    <source>
        <dbReference type="ARBA" id="ARBA00023136"/>
    </source>
</evidence>
<evidence type="ECO:0000313" key="6">
    <source>
        <dbReference type="EMBL" id="SEG71051.1"/>
    </source>
</evidence>
<evidence type="ECO:0000313" key="7">
    <source>
        <dbReference type="Proteomes" id="UP000236745"/>
    </source>
</evidence>
<accession>A0A1H6CDI5</accession>
<keyword evidence="4 5" id="KW-0472">Membrane</keyword>
<gene>
    <name evidence="6" type="ORF">SAMN05444390_103406</name>
</gene>
<dbReference type="Pfam" id="PF04172">
    <property type="entry name" value="LrgB"/>
    <property type="match status" value="1"/>
</dbReference>
<dbReference type="InterPro" id="IPR007300">
    <property type="entry name" value="CidB/LrgB"/>
</dbReference>
<dbReference type="RefSeq" id="WP_104004239.1">
    <property type="nucleotide sequence ID" value="NZ_FNVQ01000003.1"/>
</dbReference>
<feature type="transmembrane region" description="Helical" evidence="5">
    <location>
        <begin position="154"/>
        <end position="174"/>
    </location>
</feature>
<dbReference type="AlphaFoldDB" id="A0A1H6CDI5"/>
<organism evidence="6 7">
    <name type="scientific">Marinobacterium lutimaris</name>
    <dbReference type="NCBI Taxonomy" id="568106"/>
    <lineage>
        <taxon>Bacteria</taxon>
        <taxon>Pseudomonadati</taxon>
        <taxon>Pseudomonadota</taxon>
        <taxon>Gammaproteobacteria</taxon>
        <taxon>Oceanospirillales</taxon>
        <taxon>Oceanospirillaceae</taxon>
        <taxon>Marinobacterium</taxon>
    </lineage>
</organism>
<evidence type="ECO:0000256" key="5">
    <source>
        <dbReference type="SAM" id="Phobius"/>
    </source>
</evidence>
<comment type="subcellular location">
    <subcellularLocation>
        <location evidence="1">Membrane</location>
        <topology evidence="1">Multi-pass membrane protein</topology>
    </subcellularLocation>
</comment>
<feature type="transmembrane region" description="Helical" evidence="5">
    <location>
        <begin position="186"/>
        <end position="208"/>
    </location>
</feature>
<dbReference type="OrthoDB" id="9811701at2"/>
<feature type="transmembrane region" description="Helical" evidence="5">
    <location>
        <begin position="96"/>
        <end position="121"/>
    </location>
</feature>
<dbReference type="Proteomes" id="UP000236745">
    <property type="component" value="Unassembled WGS sequence"/>
</dbReference>
<proteinExistence type="predicted"/>
<evidence type="ECO:0000256" key="3">
    <source>
        <dbReference type="ARBA" id="ARBA00022989"/>
    </source>
</evidence>
<keyword evidence="3 5" id="KW-1133">Transmembrane helix</keyword>
<feature type="transmembrane region" description="Helical" evidence="5">
    <location>
        <begin position="69"/>
        <end position="89"/>
    </location>
</feature>
<reference evidence="6 7" key="1">
    <citation type="submission" date="2016-10" db="EMBL/GenBank/DDBJ databases">
        <authorList>
            <person name="de Groot N.N."/>
        </authorList>
    </citation>
    <scope>NUCLEOTIDE SEQUENCE [LARGE SCALE GENOMIC DNA]</scope>
    <source>
        <strain evidence="6 7">DSM 22012</strain>
    </source>
</reference>
<evidence type="ECO:0000256" key="1">
    <source>
        <dbReference type="ARBA" id="ARBA00004141"/>
    </source>
</evidence>
<keyword evidence="2 5" id="KW-0812">Transmembrane</keyword>
<feature type="transmembrane region" description="Helical" evidence="5">
    <location>
        <begin position="6"/>
        <end position="26"/>
    </location>
</feature>
<dbReference type="EMBL" id="FNVQ01000003">
    <property type="protein sequence ID" value="SEG71051.1"/>
    <property type="molecule type" value="Genomic_DNA"/>
</dbReference>
<feature type="transmembrane region" description="Helical" evidence="5">
    <location>
        <begin position="38"/>
        <end position="57"/>
    </location>
</feature>
<feature type="transmembrane region" description="Helical" evidence="5">
    <location>
        <begin position="214"/>
        <end position="234"/>
    </location>
</feature>
<protein>
    <submittedName>
        <fullName evidence="6">TIGR00659 family protein</fullName>
    </submittedName>
</protein>
<sequence length="236" mass="25055">MTPFWVYFAARPLLWIVLTLAVFIFARWLHKRLGGLSVFHPVLISILVLVVLLSLTGTDYDTYFEGAQFIHFLLGPATVALAVPLCDYFDRLRQIWLPVLVASFCGVITAIISASGIAWLLGAGDKTILTLAPKSVTSPIAIGIVEKIGGYPSMAAGLVLMTGILGCVLAPFVFRLFRIEDDVARGFALGMSAHGIGTAYAFGLSAAAGAFGGLAMGIAGLLTSFLLPLLVSLFGF</sequence>
<keyword evidence="7" id="KW-1185">Reference proteome</keyword>
<name>A0A1H6CDI5_9GAMM</name>
<dbReference type="PANTHER" id="PTHR30249">
    <property type="entry name" value="PUTATIVE SEROTONIN TRANSPORTER"/>
    <property type="match status" value="1"/>
</dbReference>